<reference evidence="3 4" key="1">
    <citation type="journal article" date="2016" name="Nat. Commun.">
        <title>Thousands of microbial genomes shed light on interconnected biogeochemical processes in an aquifer system.</title>
        <authorList>
            <person name="Anantharaman K."/>
            <person name="Brown C.T."/>
            <person name="Hug L.A."/>
            <person name="Sharon I."/>
            <person name="Castelle C.J."/>
            <person name="Probst A.J."/>
            <person name="Thomas B.C."/>
            <person name="Singh A."/>
            <person name="Wilkins M.J."/>
            <person name="Karaoz U."/>
            <person name="Brodie E.L."/>
            <person name="Williams K.H."/>
            <person name="Hubbard S.S."/>
            <person name="Banfield J.F."/>
        </authorList>
    </citation>
    <scope>NUCLEOTIDE SEQUENCE [LARGE SCALE GENOMIC DNA]</scope>
</reference>
<protein>
    <recommendedName>
        <fullName evidence="2">DUF5667 domain-containing protein</fullName>
    </recommendedName>
</protein>
<feature type="domain" description="DUF5667" evidence="2">
    <location>
        <begin position="68"/>
        <end position="175"/>
    </location>
</feature>
<dbReference type="STRING" id="1802399.A3E39_03005"/>
<sequence length="373" mass="42482">MLWSIRQNLKRLSRLAEPRPAFQRALRKELVVPRPWFVAVLKPAFATVSIVTMLGAGTATYAYTSDDVVPDHPLYPIREQVERVEEAIAVTPAKKAAVKIKQLKKRVREMEIMAVKRKVIQQSHVQKFTTNFEQAVTTGEPLQNGERATFDDALSAVEQKQARVLERVKERIPDEQVRERLEAVIEEETRIVTERIEKLQEKRKLKFELQLKRKEAIEQRLPFKLEENDVRVLPTEDVEGTLGATGTRMPPKDPLGLPPKRIIKPITQDRFEALRIRLRGVIERGRLQILRRKDGGIELVATSSTPPGIKLILKDINARLANDPGLVAPIPVKPVLMKPLLDRPPEEPIAEPFPKPPILQQPSTVEPIENIRL</sequence>
<dbReference type="Proteomes" id="UP000176603">
    <property type="component" value="Unassembled WGS sequence"/>
</dbReference>
<organism evidence="3 4">
    <name type="scientific">Candidatus Uhrbacteria bacterium RIFCSPHIGHO2_12_FULL_60_25</name>
    <dbReference type="NCBI Taxonomy" id="1802399"/>
    <lineage>
        <taxon>Bacteria</taxon>
        <taxon>Candidatus Uhriibacteriota</taxon>
    </lineage>
</organism>
<dbReference type="EMBL" id="MGEH01000036">
    <property type="protein sequence ID" value="OGL78199.1"/>
    <property type="molecule type" value="Genomic_DNA"/>
</dbReference>
<accession>A0A1F7UIW1</accession>
<dbReference type="AlphaFoldDB" id="A0A1F7UIW1"/>
<evidence type="ECO:0000313" key="3">
    <source>
        <dbReference type="EMBL" id="OGL78199.1"/>
    </source>
</evidence>
<feature type="region of interest" description="Disordered" evidence="1">
    <location>
        <begin position="351"/>
        <end position="373"/>
    </location>
</feature>
<evidence type="ECO:0000313" key="4">
    <source>
        <dbReference type="Proteomes" id="UP000176603"/>
    </source>
</evidence>
<dbReference type="Pfam" id="PF18915">
    <property type="entry name" value="DUF5667"/>
    <property type="match status" value="1"/>
</dbReference>
<gene>
    <name evidence="3" type="ORF">A3E39_03005</name>
</gene>
<dbReference type="InterPro" id="IPR043725">
    <property type="entry name" value="DUF5667"/>
</dbReference>
<evidence type="ECO:0000256" key="1">
    <source>
        <dbReference type="SAM" id="MobiDB-lite"/>
    </source>
</evidence>
<name>A0A1F7UIW1_9BACT</name>
<evidence type="ECO:0000259" key="2">
    <source>
        <dbReference type="Pfam" id="PF18915"/>
    </source>
</evidence>
<proteinExistence type="predicted"/>
<comment type="caution">
    <text evidence="3">The sequence shown here is derived from an EMBL/GenBank/DDBJ whole genome shotgun (WGS) entry which is preliminary data.</text>
</comment>